<evidence type="ECO:0008006" key="7">
    <source>
        <dbReference type="Google" id="ProtNLM"/>
    </source>
</evidence>
<keyword evidence="6" id="KW-1185">Reference proteome</keyword>
<comment type="caution">
    <text evidence="5">The sequence shown here is derived from an EMBL/GenBank/DDBJ whole genome shotgun (WGS) entry which is preliminary data.</text>
</comment>
<dbReference type="InterPro" id="IPR008927">
    <property type="entry name" value="6-PGluconate_DH-like_C_sf"/>
</dbReference>
<sequence>MTSFMPTELSFAPQVLPCTYPAFQQYESLKMAAVIATIEVDSESQSEHSDQCHQLDSDPGYESEARFVDTDERVSFESTVAKTVSNIIVAVIGVGYVGLELVQAFAKNYTVIAFDISAERVATLGRQHANLASVTFSSDEGLLGDATHFLVSVPTLLLPNRQVDDKYLRSAISTITRHARPGSTVVMESSVSVGMTRKLMAPFMRSHGLRAGMSPERVDPGRSEPAFETIPKIISGLDDITPGSLESISELYSKVFDHIVPVSSPEVAEMTKLYENCQRMMAIAYANEMADACADHGIDSFEVSRAACTKPFGFLPMMPSLGVGGHCIPVNPHYLLSNSSFPLLEAATEKMRLRPAAVGDRIMLELGKKGELVSSKRRTRVLVVGVAFKRGQSLLTGSPAVSLMQHLLTSWDTHVTFADPFVQESDLAWAPRLNEELQWNKTGLEWFDMIVVAVRQPGLDFSLLSSLEGVKIEYWN</sequence>
<proteinExistence type="inferred from homology"/>
<dbReference type="InterPro" id="IPR028359">
    <property type="entry name" value="UDP_ManNAc/GlcNAc_DH"/>
</dbReference>
<accession>A0ABR4CE45</accession>
<dbReference type="InterPro" id="IPR001732">
    <property type="entry name" value="UDP-Glc/GDP-Man_DH_N"/>
</dbReference>
<dbReference type="Pfam" id="PF03721">
    <property type="entry name" value="UDPG_MGDP_dh_N"/>
    <property type="match status" value="1"/>
</dbReference>
<dbReference type="PIRSF" id="PIRSF500136">
    <property type="entry name" value="UDP_ManNAc_DH"/>
    <property type="match status" value="1"/>
</dbReference>
<feature type="domain" description="UDP-glucose/GDP-mannose dehydrogenase N-terminal" evidence="4">
    <location>
        <begin position="146"/>
        <end position="239"/>
    </location>
</feature>
<name>A0ABR4CE45_9HELO</name>
<dbReference type="Proteomes" id="UP001595075">
    <property type="component" value="Unassembled WGS sequence"/>
</dbReference>
<dbReference type="SUPFAM" id="SSF48179">
    <property type="entry name" value="6-phosphogluconate dehydrogenase C-terminal domain-like"/>
    <property type="match status" value="1"/>
</dbReference>
<dbReference type="InterPro" id="IPR036291">
    <property type="entry name" value="NAD(P)-bd_dom_sf"/>
</dbReference>
<dbReference type="Gene3D" id="3.40.50.720">
    <property type="entry name" value="NAD(P)-binding Rossmann-like Domain"/>
    <property type="match status" value="2"/>
</dbReference>
<evidence type="ECO:0000259" key="3">
    <source>
        <dbReference type="Pfam" id="PF00984"/>
    </source>
</evidence>
<dbReference type="EMBL" id="JAZHXI010000009">
    <property type="protein sequence ID" value="KAL2068231.1"/>
    <property type="molecule type" value="Genomic_DNA"/>
</dbReference>
<evidence type="ECO:0000313" key="5">
    <source>
        <dbReference type="EMBL" id="KAL2068231.1"/>
    </source>
</evidence>
<dbReference type="PIRSF" id="PIRSF000124">
    <property type="entry name" value="UDPglc_GDPman_dh"/>
    <property type="match status" value="1"/>
</dbReference>
<evidence type="ECO:0000256" key="1">
    <source>
        <dbReference type="ARBA" id="ARBA00006601"/>
    </source>
</evidence>
<dbReference type="NCBIfam" id="TIGR03026">
    <property type="entry name" value="NDP-sugDHase"/>
    <property type="match status" value="1"/>
</dbReference>
<protein>
    <recommendedName>
        <fullName evidence="7">Nucleotide sugar dehydrogenase</fullName>
    </recommendedName>
</protein>
<feature type="domain" description="UDP-glucose/GDP-mannose dehydrogenase dimerisation" evidence="3">
    <location>
        <begin position="267"/>
        <end position="339"/>
    </location>
</feature>
<evidence type="ECO:0000313" key="6">
    <source>
        <dbReference type="Proteomes" id="UP001595075"/>
    </source>
</evidence>
<reference evidence="5 6" key="1">
    <citation type="journal article" date="2024" name="Commun. Biol.">
        <title>Comparative genomic analysis of thermophilic fungi reveals convergent evolutionary adaptations and gene losses.</title>
        <authorList>
            <person name="Steindorff A.S."/>
            <person name="Aguilar-Pontes M.V."/>
            <person name="Robinson A.J."/>
            <person name="Andreopoulos B."/>
            <person name="LaButti K."/>
            <person name="Kuo A."/>
            <person name="Mondo S."/>
            <person name="Riley R."/>
            <person name="Otillar R."/>
            <person name="Haridas S."/>
            <person name="Lipzen A."/>
            <person name="Grimwood J."/>
            <person name="Schmutz J."/>
            <person name="Clum A."/>
            <person name="Reid I.D."/>
            <person name="Moisan M.C."/>
            <person name="Butler G."/>
            <person name="Nguyen T.T.M."/>
            <person name="Dewar K."/>
            <person name="Conant G."/>
            <person name="Drula E."/>
            <person name="Henrissat B."/>
            <person name="Hansel C."/>
            <person name="Singer S."/>
            <person name="Hutchinson M.I."/>
            <person name="de Vries R.P."/>
            <person name="Natvig D.O."/>
            <person name="Powell A.J."/>
            <person name="Tsang A."/>
            <person name="Grigoriev I.V."/>
        </authorList>
    </citation>
    <scope>NUCLEOTIDE SEQUENCE [LARGE SCALE GENOMIC DNA]</scope>
    <source>
        <strain evidence="5 6">CBS 494.80</strain>
    </source>
</reference>
<evidence type="ECO:0000259" key="4">
    <source>
        <dbReference type="Pfam" id="PF03721"/>
    </source>
</evidence>
<dbReference type="SUPFAM" id="SSF52413">
    <property type="entry name" value="UDP-glucose/GDP-mannose dehydrogenase C-terminal domain"/>
    <property type="match status" value="1"/>
</dbReference>
<dbReference type="InterPro" id="IPR017476">
    <property type="entry name" value="UDP-Glc/GDP-Man"/>
</dbReference>
<dbReference type="InterPro" id="IPR036220">
    <property type="entry name" value="UDP-Glc/GDP-Man_DH_C_sf"/>
</dbReference>
<comment type="similarity">
    <text evidence="1 2">Belongs to the UDP-glucose/GDP-mannose dehydrogenase family.</text>
</comment>
<dbReference type="Pfam" id="PF00984">
    <property type="entry name" value="UDPG_MGDP_dh"/>
    <property type="match status" value="1"/>
</dbReference>
<evidence type="ECO:0000256" key="2">
    <source>
        <dbReference type="PIRNR" id="PIRNR000124"/>
    </source>
</evidence>
<dbReference type="InterPro" id="IPR014026">
    <property type="entry name" value="UDP-Glc/GDP-Man_DH_dimer"/>
</dbReference>
<dbReference type="PANTHER" id="PTHR43491:SF2">
    <property type="entry name" value="UDP-N-ACETYL-D-MANNOSAMINE DEHYDROGENASE"/>
    <property type="match status" value="1"/>
</dbReference>
<dbReference type="PANTHER" id="PTHR43491">
    <property type="entry name" value="UDP-N-ACETYL-D-MANNOSAMINE DEHYDROGENASE"/>
    <property type="match status" value="1"/>
</dbReference>
<dbReference type="SUPFAM" id="SSF51735">
    <property type="entry name" value="NAD(P)-binding Rossmann-fold domains"/>
    <property type="match status" value="1"/>
</dbReference>
<organism evidence="5 6">
    <name type="scientific">Oculimacula yallundae</name>
    <dbReference type="NCBI Taxonomy" id="86028"/>
    <lineage>
        <taxon>Eukaryota</taxon>
        <taxon>Fungi</taxon>
        <taxon>Dikarya</taxon>
        <taxon>Ascomycota</taxon>
        <taxon>Pezizomycotina</taxon>
        <taxon>Leotiomycetes</taxon>
        <taxon>Helotiales</taxon>
        <taxon>Ploettnerulaceae</taxon>
        <taxon>Oculimacula</taxon>
    </lineage>
</organism>
<gene>
    <name evidence="5" type="ORF">VTL71DRAFT_16329</name>
</gene>